<reference evidence="1 2" key="1">
    <citation type="submission" date="2019-08" db="EMBL/GenBank/DDBJ databases">
        <authorList>
            <person name="Peeters C."/>
        </authorList>
    </citation>
    <scope>NUCLEOTIDE SEQUENCE [LARGE SCALE GENOMIC DNA]</scope>
    <source>
        <strain evidence="1 2">LMG 31117</strain>
    </source>
</reference>
<evidence type="ECO:0000313" key="1">
    <source>
        <dbReference type="EMBL" id="VVE75849.1"/>
    </source>
</evidence>
<protein>
    <submittedName>
        <fullName evidence="1">Uncharacterized protein</fullName>
    </submittedName>
</protein>
<accession>A0A5E5AQ36</accession>
<dbReference type="AlphaFoldDB" id="A0A5E5AQ36"/>
<dbReference type="Proteomes" id="UP000383122">
    <property type="component" value="Unassembled WGS sequence"/>
</dbReference>
<dbReference type="EMBL" id="CABPSP010000022">
    <property type="protein sequence ID" value="VVE75849.1"/>
    <property type="molecule type" value="Genomic_DNA"/>
</dbReference>
<organism evidence="1 2">
    <name type="scientific">Pandoraea anapnoica</name>
    <dbReference type="NCBI Taxonomy" id="2508301"/>
    <lineage>
        <taxon>Bacteria</taxon>
        <taxon>Pseudomonadati</taxon>
        <taxon>Pseudomonadota</taxon>
        <taxon>Betaproteobacteria</taxon>
        <taxon>Burkholderiales</taxon>
        <taxon>Burkholderiaceae</taxon>
        <taxon>Pandoraea</taxon>
    </lineage>
</organism>
<gene>
    <name evidence="1" type="ORF">PAN31117_05267</name>
</gene>
<keyword evidence="2" id="KW-1185">Reference proteome</keyword>
<evidence type="ECO:0000313" key="2">
    <source>
        <dbReference type="Proteomes" id="UP000383122"/>
    </source>
</evidence>
<name>A0A5E5AQ36_9BURK</name>
<proteinExistence type="predicted"/>
<sequence>MCVPPVSGRFHRLFCPDMFLQSFRRILRSSVSEPKSPHVLINAYCTVSEPPDLPFTHKLISCRTLVAPEFAPHLDDVVGLLYSRRGAVMTSKLYQCIRHVQRTQVHLCANIETSEFRSFSEWARGANAIVIWPDSTVRDPIGRLLVSATTGDSLGTDGEVPFPEEAQARRERVLEGLAKCGLHVPRTLPPVVSVRELTLFVPRVRSHCAHKPF</sequence>